<dbReference type="Gene3D" id="3.40.50.2020">
    <property type="match status" value="2"/>
</dbReference>
<proteinExistence type="predicted"/>
<keyword evidence="3" id="KW-0547">Nucleotide-binding</keyword>
<dbReference type="PANTHER" id="PTHR10210">
    <property type="entry name" value="RIBOSE-PHOSPHATE DIPHOSPHOKINASE FAMILY MEMBER"/>
    <property type="match status" value="1"/>
</dbReference>
<organism evidence="7 8">
    <name type="scientific">Bacillus phage vB_BcoS-136</name>
    <dbReference type="NCBI Taxonomy" id="2419619"/>
    <lineage>
        <taxon>Viruses</taxon>
        <taxon>Duplodnaviria</taxon>
        <taxon>Heunggongvirae</taxon>
        <taxon>Uroviricota</taxon>
        <taxon>Caudoviricetes</taxon>
        <taxon>Heleneionescovirinae</taxon>
        <taxon>Kenyattavirus</taxon>
        <taxon>Kenyattavirus kv136</taxon>
    </lineage>
</organism>
<evidence type="ECO:0000256" key="6">
    <source>
        <dbReference type="ARBA" id="ARBA00049535"/>
    </source>
</evidence>
<dbReference type="GO" id="GO:0016301">
    <property type="term" value="F:kinase activity"/>
    <property type="evidence" value="ECO:0007669"/>
    <property type="project" value="UniProtKB-KW"/>
</dbReference>
<dbReference type="GeneID" id="77958135"/>
<dbReference type="GO" id="GO:0005524">
    <property type="term" value="F:ATP binding"/>
    <property type="evidence" value="ECO:0007669"/>
    <property type="project" value="UniProtKB-KW"/>
</dbReference>
<dbReference type="SUPFAM" id="SSF53271">
    <property type="entry name" value="PRTase-like"/>
    <property type="match status" value="1"/>
</dbReference>
<dbReference type="GO" id="GO:0002189">
    <property type="term" value="C:ribose phosphate diphosphokinase complex"/>
    <property type="evidence" value="ECO:0007669"/>
    <property type="project" value="TreeGrafter"/>
</dbReference>
<keyword evidence="2 7" id="KW-0808">Transferase</keyword>
<dbReference type="PANTHER" id="PTHR10210:SF32">
    <property type="entry name" value="RIBOSE-PHOSPHATE PYROPHOSPHOKINASE 2"/>
    <property type="match status" value="1"/>
</dbReference>
<dbReference type="EC" id="2.7.6.1" evidence="1"/>
<dbReference type="GO" id="GO:0004749">
    <property type="term" value="F:ribose phosphate diphosphokinase activity"/>
    <property type="evidence" value="ECO:0007669"/>
    <property type="project" value="UniProtKB-EC"/>
</dbReference>
<accession>A0A3G3BW25</accession>
<sequence length="281" mass="32327">MIKVNGEEIKFETFPNGETRMITDKIKDYHIHQVQFKYENDSDLIKLMFVKKYIDNIPTKEMSRVSHLFIYYMPYSRMDRSENGSPFTLKYISEFINSLGFNRVIIIEPHSDVTSALIDRSSPKFINFKLLPIVMNEIGFDKDVDYLVFPDSGASKRYSKIGEYCTLVGHKERDFETGRITSLELMGIINKVGNKAIIVDDLSSYGGTFVKTANELRKKGIKEIYLLVAHAEDSIFKGELFEHVDKVFTTDSILSSQSLINVSVMHNRLKVYDIEGVLKND</sequence>
<evidence type="ECO:0000313" key="7">
    <source>
        <dbReference type="EMBL" id="AYP68296.1"/>
    </source>
</evidence>
<evidence type="ECO:0000256" key="1">
    <source>
        <dbReference type="ARBA" id="ARBA00013247"/>
    </source>
</evidence>
<dbReference type="InterPro" id="IPR029057">
    <property type="entry name" value="PRTase-like"/>
</dbReference>
<dbReference type="KEGG" id="vg:77958135"/>
<evidence type="ECO:0000256" key="5">
    <source>
        <dbReference type="ARBA" id="ARBA00022840"/>
    </source>
</evidence>
<keyword evidence="8" id="KW-1185">Reference proteome</keyword>
<evidence type="ECO:0000313" key="8">
    <source>
        <dbReference type="Proteomes" id="UP000274199"/>
    </source>
</evidence>
<dbReference type="InterPro" id="IPR005946">
    <property type="entry name" value="Rib-P_diPkinase"/>
</dbReference>
<keyword evidence="5" id="KW-0067">ATP-binding</keyword>
<dbReference type="GO" id="GO:0006015">
    <property type="term" value="P:5-phosphoribose 1-diphosphate biosynthetic process"/>
    <property type="evidence" value="ECO:0007669"/>
    <property type="project" value="TreeGrafter"/>
</dbReference>
<dbReference type="RefSeq" id="YP_010681544.1">
    <property type="nucleotide sequence ID" value="NC_071049.1"/>
</dbReference>
<gene>
    <name evidence="7" type="primary">prs</name>
    <name evidence="7" type="ORF">vBBcoS136_00182</name>
</gene>
<dbReference type="GO" id="GO:0000287">
    <property type="term" value="F:magnesium ion binding"/>
    <property type="evidence" value="ECO:0007669"/>
    <property type="project" value="InterPro"/>
</dbReference>
<dbReference type="GO" id="GO:0006164">
    <property type="term" value="P:purine nucleotide biosynthetic process"/>
    <property type="evidence" value="ECO:0007669"/>
    <property type="project" value="TreeGrafter"/>
</dbReference>
<reference evidence="7 8" key="1">
    <citation type="submission" date="2018-09" db="EMBL/GenBank/DDBJ databases">
        <title>Comparative Genomic Analysis of Eight Novel Haloalkaliphilic Bacteriophages from Lake Elmenteita, Kenya.</title>
        <authorList>
            <person name="Akhwale J.K."/>
        </authorList>
    </citation>
    <scope>NUCLEOTIDE SEQUENCE [LARGE SCALE GENOMIC DNA]</scope>
</reference>
<dbReference type="Proteomes" id="UP000274199">
    <property type="component" value="Segment"/>
</dbReference>
<evidence type="ECO:0000256" key="4">
    <source>
        <dbReference type="ARBA" id="ARBA00022777"/>
    </source>
</evidence>
<evidence type="ECO:0000256" key="3">
    <source>
        <dbReference type="ARBA" id="ARBA00022741"/>
    </source>
</evidence>
<dbReference type="CDD" id="cd06223">
    <property type="entry name" value="PRTases_typeI"/>
    <property type="match status" value="1"/>
</dbReference>
<protein>
    <recommendedName>
        <fullName evidence="1">ribose-phosphate diphosphokinase</fullName>
        <ecNumber evidence="1">2.7.6.1</ecNumber>
    </recommendedName>
</protein>
<name>A0A3G3BW25_9CAUD</name>
<evidence type="ECO:0000256" key="2">
    <source>
        <dbReference type="ARBA" id="ARBA00022679"/>
    </source>
</evidence>
<keyword evidence="4 7" id="KW-0418">Kinase</keyword>
<dbReference type="InterPro" id="IPR000836">
    <property type="entry name" value="PRTase_dom"/>
</dbReference>
<dbReference type="EMBL" id="MH884508">
    <property type="protein sequence ID" value="AYP68296.1"/>
    <property type="molecule type" value="Genomic_DNA"/>
</dbReference>
<comment type="catalytic activity">
    <reaction evidence="6">
        <text>D-ribose 5-phosphate + ATP = 5-phospho-alpha-D-ribose 1-diphosphate + AMP + H(+)</text>
        <dbReference type="Rhea" id="RHEA:15609"/>
        <dbReference type="ChEBI" id="CHEBI:15378"/>
        <dbReference type="ChEBI" id="CHEBI:30616"/>
        <dbReference type="ChEBI" id="CHEBI:58017"/>
        <dbReference type="ChEBI" id="CHEBI:78346"/>
        <dbReference type="ChEBI" id="CHEBI:456215"/>
        <dbReference type="EC" id="2.7.6.1"/>
    </reaction>
</comment>